<feature type="coiled-coil region" evidence="1">
    <location>
        <begin position="235"/>
        <end position="269"/>
    </location>
</feature>
<keyword evidence="4" id="KW-1185">Reference proteome</keyword>
<dbReference type="GeneID" id="7839482"/>
<feature type="region of interest" description="Disordered" evidence="2">
    <location>
        <begin position="63"/>
        <end position="143"/>
    </location>
</feature>
<name>I7LVZ4_TETTS</name>
<evidence type="ECO:0000256" key="1">
    <source>
        <dbReference type="SAM" id="Coils"/>
    </source>
</evidence>
<dbReference type="InParanoid" id="I7LVZ4"/>
<keyword evidence="1" id="KW-0175">Coiled coil</keyword>
<accession>I7LVZ4</accession>
<reference evidence="4" key="1">
    <citation type="journal article" date="2006" name="PLoS Biol.">
        <title>Macronuclear genome sequence of the ciliate Tetrahymena thermophila, a model eukaryote.</title>
        <authorList>
            <person name="Eisen J.A."/>
            <person name="Coyne R.S."/>
            <person name="Wu M."/>
            <person name="Wu D."/>
            <person name="Thiagarajan M."/>
            <person name="Wortman J.R."/>
            <person name="Badger J.H."/>
            <person name="Ren Q."/>
            <person name="Amedeo P."/>
            <person name="Jones K.M."/>
            <person name="Tallon L.J."/>
            <person name="Delcher A.L."/>
            <person name="Salzberg S.L."/>
            <person name="Silva J.C."/>
            <person name="Haas B.J."/>
            <person name="Majoros W.H."/>
            <person name="Farzad M."/>
            <person name="Carlton J.M."/>
            <person name="Smith R.K. Jr."/>
            <person name="Garg J."/>
            <person name="Pearlman R.E."/>
            <person name="Karrer K.M."/>
            <person name="Sun L."/>
            <person name="Manning G."/>
            <person name="Elde N.C."/>
            <person name="Turkewitz A.P."/>
            <person name="Asai D.J."/>
            <person name="Wilkes D.E."/>
            <person name="Wang Y."/>
            <person name="Cai H."/>
            <person name="Collins K."/>
            <person name="Stewart B.A."/>
            <person name="Lee S.R."/>
            <person name="Wilamowska K."/>
            <person name="Weinberg Z."/>
            <person name="Ruzzo W.L."/>
            <person name="Wloga D."/>
            <person name="Gaertig J."/>
            <person name="Frankel J."/>
            <person name="Tsao C.-C."/>
            <person name="Gorovsky M.A."/>
            <person name="Keeling P.J."/>
            <person name="Waller R.F."/>
            <person name="Patron N.J."/>
            <person name="Cherry J.M."/>
            <person name="Stover N.A."/>
            <person name="Krieger C.J."/>
            <person name="del Toro C."/>
            <person name="Ryder H.F."/>
            <person name="Williamson S.C."/>
            <person name="Barbeau R.A."/>
            <person name="Hamilton E.P."/>
            <person name="Orias E."/>
        </authorList>
    </citation>
    <scope>NUCLEOTIDE SEQUENCE [LARGE SCALE GENOMIC DNA]</scope>
    <source>
        <strain evidence="4">SB210</strain>
    </source>
</reference>
<evidence type="ECO:0000313" key="3">
    <source>
        <dbReference type="EMBL" id="EAS00392.3"/>
    </source>
</evidence>
<proteinExistence type="predicted"/>
<feature type="compositionally biased region" description="Polar residues" evidence="2">
    <location>
        <begin position="98"/>
        <end position="143"/>
    </location>
</feature>
<dbReference type="AlphaFoldDB" id="I7LVZ4"/>
<feature type="compositionally biased region" description="Low complexity" evidence="2">
    <location>
        <begin position="81"/>
        <end position="90"/>
    </location>
</feature>
<evidence type="ECO:0000256" key="2">
    <source>
        <dbReference type="SAM" id="MobiDB-lite"/>
    </source>
</evidence>
<dbReference type="Proteomes" id="UP000009168">
    <property type="component" value="Unassembled WGS sequence"/>
</dbReference>
<evidence type="ECO:0000313" key="4">
    <source>
        <dbReference type="Proteomes" id="UP000009168"/>
    </source>
</evidence>
<gene>
    <name evidence="3" type="ORF">TTHERM_00220650</name>
</gene>
<organism evidence="3 4">
    <name type="scientific">Tetrahymena thermophila (strain SB210)</name>
    <dbReference type="NCBI Taxonomy" id="312017"/>
    <lineage>
        <taxon>Eukaryota</taxon>
        <taxon>Sar</taxon>
        <taxon>Alveolata</taxon>
        <taxon>Ciliophora</taxon>
        <taxon>Intramacronucleata</taxon>
        <taxon>Oligohymenophorea</taxon>
        <taxon>Hymenostomatida</taxon>
        <taxon>Tetrahymenina</taxon>
        <taxon>Tetrahymenidae</taxon>
        <taxon>Tetrahymena</taxon>
    </lineage>
</organism>
<dbReference type="EMBL" id="GG662621">
    <property type="protein sequence ID" value="EAS00392.3"/>
    <property type="molecule type" value="Genomic_DNA"/>
</dbReference>
<dbReference type="RefSeq" id="XP_001020637.3">
    <property type="nucleotide sequence ID" value="XM_001020637.3"/>
</dbReference>
<sequence>MSYIFSENYIKQKLKRLEEINEYNRARLAMFNRKKAFMSRKEYERYKNILFGTDYKSLRESLQNTQNKEKNNGSEEQDNTQSQQQQQQQQLKTGLKGSKSQGKVKQMSQTAGNIISTANNKNKMYNNGLSQANYTGGFQQKSNQNEDQKFQMNNSGQQEQQEYVDKRYSTPQQQSLEENQIFLNEGDNQHNYQNNFNMVTFNSADKKMNTFNPQATSQDTGLYQTQNYEDFDYEQQQLIKYIKKIEVEKQELENELYEIQLKAANLNLQSNRKNQKSIFEEVFKEQEEYIPIQTKSLLNIRKQSPTQSPLKLKQSHRESLDSLQKIPNYRQLQKKIGLDFETQWDLLEKWESLNAKYPVTPNPFFISTQSEQKQYESAFNFQDQSKSSFWDSINQMKKETQGVNAQKKAIHTYLPEDENWETKFNKIGKSYEERYTAVDNDIYFGSEFVGRKNSKPFVNKYVVNKYTIDKLSDDIDFIMRQSRLNNSPFKSLKSQSPFKNKRSLYEIPEEFSQDNSHNYYQ</sequence>
<dbReference type="KEGG" id="tet:TTHERM_00220650"/>
<protein>
    <submittedName>
        <fullName evidence="3">Uncharacterized protein</fullName>
    </submittedName>
</protein>